<sequence length="206" mass="22864">MSHSARALLRATPRLVLASRLACASSSVVRNALFTTTSTHVVKSGSSRVASIGVRFNSTKAEEPHRPTISQEEPPKVYDYQQIKDLTEHPQEDKIIVDVREPAEYQAGSIPGAINIPYKSTPGALDLSPEEFEEAFKFKKPSKDKELIFYCLAGVRSTAAADLAQMFGYKKLGNYVGSYQDWSSHEQPQEKPEEEAKNDGEKSEEK</sequence>
<dbReference type="Gene3D" id="3.40.250.10">
    <property type="entry name" value="Rhodanese-like domain"/>
    <property type="match status" value="1"/>
</dbReference>
<gene>
    <name evidence="4" type="primary">RRS1</name>
    <name evidence="4" type="ORF">BN1211_4514</name>
</gene>
<keyword evidence="2" id="KW-0732">Signal</keyword>
<proteinExistence type="predicted"/>
<protein>
    <submittedName>
        <fullName evidence="4">RRS1 protein</fullName>
    </submittedName>
</protein>
<dbReference type="GO" id="GO:0005739">
    <property type="term" value="C:mitochondrion"/>
    <property type="evidence" value="ECO:0007669"/>
    <property type="project" value="TreeGrafter"/>
</dbReference>
<dbReference type="InterPro" id="IPR001763">
    <property type="entry name" value="Rhodanese-like_dom"/>
</dbReference>
<evidence type="ECO:0000256" key="1">
    <source>
        <dbReference type="SAM" id="MobiDB-lite"/>
    </source>
</evidence>
<accession>A0A0H5C6M8</accession>
<dbReference type="Proteomes" id="UP000038830">
    <property type="component" value="Unassembled WGS sequence"/>
</dbReference>
<feature type="signal peptide" evidence="2">
    <location>
        <begin position="1"/>
        <end position="18"/>
    </location>
</feature>
<dbReference type="PANTHER" id="PTHR44086">
    <property type="entry name" value="THIOSULFATE SULFURTRANSFERASE RDL2, MITOCHONDRIAL-RELATED"/>
    <property type="match status" value="1"/>
</dbReference>
<name>A0A0H5C6M8_CYBJN</name>
<dbReference type="AlphaFoldDB" id="A0A0H5C6M8"/>
<feature type="compositionally biased region" description="Basic and acidic residues" evidence="1">
    <location>
        <begin position="183"/>
        <end position="206"/>
    </location>
</feature>
<dbReference type="InterPro" id="IPR036873">
    <property type="entry name" value="Rhodanese-like_dom_sf"/>
</dbReference>
<organism evidence="4 5">
    <name type="scientific">Cyberlindnera jadinii (strain ATCC 18201 / CBS 1600 / BCRC 20928 / JCM 3617 / NBRC 0987 / NRRL Y-1542)</name>
    <name type="common">Torula yeast</name>
    <name type="synonym">Candida utilis</name>
    <dbReference type="NCBI Taxonomy" id="983966"/>
    <lineage>
        <taxon>Eukaryota</taxon>
        <taxon>Fungi</taxon>
        <taxon>Dikarya</taxon>
        <taxon>Ascomycota</taxon>
        <taxon>Saccharomycotina</taxon>
        <taxon>Saccharomycetes</taxon>
        <taxon>Phaffomycetales</taxon>
        <taxon>Phaffomycetaceae</taxon>
        <taxon>Cyberlindnera</taxon>
    </lineage>
</organism>
<dbReference type="EMBL" id="CDQK01000005">
    <property type="protein sequence ID" value="CEP23845.1"/>
    <property type="molecule type" value="Genomic_DNA"/>
</dbReference>
<dbReference type="PROSITE" id="PS50206">
    <property type="entry name" value="RHODANESE_3"/>
    <property type="match status" value="1"/>
</dbReference>
<feature type="region of interest" description="Disordered" evidence="1">
    <location>
        <begin position="180"/>
        <end position="206"/>
    </location>
</feature>
<dbReference type="GO" id="GO:0004792">
    <property type="term" value="F:thiosulfate-cyanide sulfurtransferase activity"/>
    <property type="evidence" value="ECO:0007669"/>
    <property type="project" value="TreeGrafter"/>
</dbReference>
<dbReference type="SUPFAM" id="SSF52821">
    <property type="entry name" value="Rhodanese/Cell cycle control phosphatase"/>
    <property type="match status" value="1"/>
</dbReference>
<reference evidence="5" key="1">
    <citation type="journal article" date="2015" name="J. Biotechnol.">
        <title>The structure of the Cyberlindnera jadinii genome and its relation to Candida utilis analyzed by the occurrence of single nucleotide polymorphisms.</title>
        <authorList>
            <person name="Rupp O."/>
            <person name="Brinkrolf K."/>
            <person name="Buerth C."/>
            <person name="Kunigo M."/>
            <person name="Schneider J."/>
            <person name="Jaenicke S."/>
            <person name="Goesmann A."/>
            <person name="Puehler A."/>
            <person name="Jaeger K.-E."/>
            <person name="Ernst J.F."/>
        </authorList>
    </citation>
    <scope>NUCLEOTIDE SEQUENCE [LARGE SCALE GENOMIC DNA]</scope>
    <source>
        <strain evidence="5">ATCC 18201 / CBS 1600 / BCRC 20928 / JCM 3617 / NBRC 0987 / NRRL Y-1542</strain>
    </source>
</reference>
<dbReference type="PANTHER" id="PTHR44086:SF10">
    <property type="entry name" value="THIOSULFATE SULFURTRANSFERASE_RHODANESE-LIKE DOMAIN-CONTAINING PROTEIN 3"/>
    <property type="match status" value="1"/>
</dbReference>
<feature type="domain" description="Rhodanese" evidence="3">
    <location>
        <begin position="90"/>
        <end position="191"/>
    </location>
</feature>
<evidence type="ECO:0000256" key="2">
    <source>
        <dbReference type="SAM" id="SignalP"/>
    </source>
</evidence>
<dbReference type="SMART" id="SM00450">
    <property type="entry name" value="RHOD"/>
    <property type="match status" value="1"/>
</dbReference>
<feature type="chain" id="PRO_5005217346" evidence="2">
    <location>
        <begin position="19"/>
        <end position="206"/>
    </location>
</feature>
<evidence type="ECO:0000313" key="5">
    <source>
        <dbReference type="Proteomes" id="UP000038830"/>
    </source>
</evidence>
<dbReference type="Pfam" id="PF00581">
    <property type="entry name" value="Rhodanese"/>
    <property type="match status" value="1"/>
</dbReference>
<dbReference type="CDD" id="cd01519">
    <property type="entry name" value="RHOD_HSP67B2"/>
    <property type="match status" value="1"/>
</dbReference>
<evidence type="ECO:0000259" key="3">
    <source>
        <dbReference type="PROSITE" id="PS50206"/>
    </source>
</evidence>
<evidence type="ECO:0000313" key="4">
    <source>
        <dbReference type="EMBL" id="CEP23845.1"/>
    </source>
</evidence>